<gene>
    <name evidence="2" type="ORF">PRECH8_24590</name>
</gene>
<organism evidence="2 3">
    <name type="scientific">Insulibacter thermoxylanivorax</name>
    <dbReference type="NCBI Taxonomy" id="2749268"/>
    <lineage>
        <taxon>Bacteria</taxon>
        <taxon>Bacillati</taxon>
        <taxon>Bacillota</taxon>
        <taxon>Bacilli</taxon>
        <taxon>Bacillales</taxon>
        <taxon>Paenibacillaceae</taxon>
        <taxon>Insulibacter</taxon>
    </lineage>
</organism>
<dbReference type="Gene3D" id="3.40.50.2020">
    <property type="match status" value="1"/>
</dbReference>
<evidence type="ECO:0000313" key="2">
    <source>
        <dbReference type="EMBL" id="GFR39163.1"/>
    </source>
</evidence>
<comment type="caution">
    <text evidence="2">The sequence shown here is derived from an EMBL/GenBank/DDBJ whole genome shotgun (WGS) entry which is preliminary data.</text>
</comment>
<evidence type="ECO:0000256" key="1">
    <source>
        <dbReference type="ARBA" id="ARBA00008007"/>
    </source>
</evidence>
<keyword evidence="3" id="KW-1185">Reference proteome</keyword>
<dbReference type="EMBL" id="BMAQ01000035">
    <property type="protein sequence ID" value="GFR39163.1"/>
    <property type="molecule type" value="Genomic_DNA"/>
</dbReference>
<accession>A0A916QGR9</accession>
<dbReference type="InterPro" id="IPR051910">
    <property type="entry name" value="ComF/GntX_DNA_util-trans"/>
</dbReference>
<dbReference type="CDD" id="cd06223">
    <property type="entry name" value="PRTases_typeI"/>
    <property type="match status" value="1"/>
</dbReference>
<sequence>MAGAAGLDLIPWIQALQRHLCRRCLTSIPWIREIRCEGCGRAMDCPDCARRRSPALLLNRAAVRYDSTMKDWLAAYKYRGHERLQFLISVMLEYAYEQLLMKLKTTNEIMRKSTDERRGSFYPLLTAVPLSDRRLQERGFNQAERLAEHLAARYKLDYAPLLQRIRHTNRQSHKSRRERLQDLRGAFVAAPAAEQICTGSSKCPYDAIVIVDDVYTTGSTLHECAKVLRETTGMPIYSITWAR</sequence>
<reference evidence="2" key="1">
    <citation type="submission" date="2020-08" db="EMBL/GenBank/DDBJ databases">
        <authorList>
            <person name="Uke A."/>
            <person name="Chhe C."/>
            <person name="Baramee S."/>
            <person name="Kosugi A."/>
        </authorList>
    </citation>
    <scope>NUCLEOTIDE SEQUENCE</scope>
    <source>
        <strain evidence="2">DA-C8</strain>
    </source>
</reference>
<protein>
    <submittedName>
        <fullName evidence="2">Amidophosphoribosyltransferase</fullName>
    </submittedName>
</protein>
<dbReference type="InterPro" id="IPR029057">
    <property type="entry name" value="PRTase-like"/>
</dbReference>
<reference evidence="2" key="2">
    <citation type="journal article" date="2021" name="Data Brief">
        <title>Draft genome sequence data of the facultative, thermophilic, xylanolytic bacterium Paenibacillus sp. strain DA-C8.</title>
        <authorList>
            <person name="Chhe C."/>
            <person name="Uke A."/>
            <person name="Baramee S."/>
            <person name="Ungkulpasvich U."/>
            <person name="Tachaapaikoon C."/>
            <person name="Pason P."/>
            <person name="Waeonukul R."/>
            <person name="Ratanakhanokchai K."/>
            <person name="Kosugi A."/>
        </authorList>
    </citation>
    <scope>NUCLEOTIDE SEQUENCE</scope>
    <source>
        <strain evidence="2">DA-C8</strain>
    </source>
</reference>
<dbReference type="SUPFAM" id="SSF53271">
    <property type="entry name" value="PRTase-like"/>
    <property type="match status" value="1"/>
</dbReference>
<name>A0A916QGR9_9BACL</name>
<comment type="similarity">
    <text evidence="1">Belongs to the ComF/GntX family.</text>
</comment>
<evidence type="ECO:0000313" key="3">
    <source>
        <dbReference type="Proteomes" id="UP000654993"/>
    </source>
</evidence>
<dbReference type="AlphaFoldDB" id="A0A916QGR9"/>
<dbReference type="PANTHER" id="PTHR47505">
    <property type="entry name" value="DNA UTILIZATION PROTEIN YHGH"/>
    <property type="match status" value="1"/>
</dbReference>
<dbReference type="PANTHER" id="PTHR47505:SF1">
    <property type="entry name" value="DNA UTILIZATION PROTEIN YHGH"/>
    <property type="match status" value="1"/>
</dbReference>
<dbReference type="Proteomes" id="UP000654993">
    <property type="component" value="Unassembled WGS sequence"/>
</dbReference>
<proteinExistence type="inferred from homology"/>
<dbReference type="InterPro" id="IPR000836">
    <property type="entry name" value="PRTase_dom"/>
</dbReference>